<dbReference type="RefSeq" id="WP_043032274.1">
    <property type="nucleotide sequence ID" value="NZ_JXSU01000007.1"/>
</dbReference>
<protein>
    <submittedName>
        <fullName evidence="1">Uncharacterized protein</fullName>
    </submittedName>
</protein>
<dbReference type="AlphaFoldDB" id="A0A0D1ANS7"/>
<evidence type="ECO:0000313" key="1">
    <source>
        <dbReference type="EMBL" id="KIS24814.1"/>
    </source>
</evidence>
<accession>A0A0D1ANS7</accession>
<dbReference type="HOGENOM" id="CLU_2166650_0_0_9"/>
<dbReference type="EMBL" id="JXSU01000007">
    <property type="protein sequence ID" value="KIS24814.1"/>
    <property type="molecule type" value="Genomic_DNA"/>
</dbReference>
<name>A0A0D1ANS7_CLOBO</name>
<organism evidence="1 2">
    <name type="scientific">Clostridium botulinum B2 450</name>
    <dbReference type="NCBI Taxonomy" id="1379739"/>
    <lineage>
        <taxon>Bacteria</taxon>
        <taxon>Bacillati</taxon>
        <taxon>Bacillota</taxon>
        <taxon>Clostridia</taxon>
        <taxon>Eubacteriales</taxon>
        <taxon>Clostridiaceae</taxon>
        <taxon>Clostridium</taxon>
    </lineage>
</organism>
<dbReference type="Proteomes" id="UP000032250">
    <property type="component" value="Unassembled WGS sequence"/>
</dbReference>
<proteinExistence type="predicted"/>
<reference evidence="1 2" key="1">
    <citation type="submission" date="2014-06" db="EMBL/GenBank/DDBJ databases">
        <title>Genome characterization of distinct group I Clostridium botulinum lineages.</title>
        <authorList>
            <person name="Giordani F."/>
            <person name="Anselmo A."/>
            <person name="Fillo S."/>
            <person name="Palozzi A.M."/>
            <person name="Fortunato A."/>
            <person name="Gentile B."/>
            <person name="Ciammaruconi A."/>
            <person name="Anniballi F."/>
            <person name="De Medici D."/>
            <person name="Lista F."/>
        </authorList>
    </citation>
    <scope>NUCLEOTIDE SEQUENCE [LARGE SCALE GENOMIC DNA]</scope>
    <source>
        <strain evidence="1 2">B2 450</strain>
    </source>
</reference>
<evidence type="ECO:0000313" key="2">
    <source>
        <dbReference type="Proteomes" id="UP000032250"/>
    </source>
</evidence>
<comment type="caution">
    <text evidence="1">The sequence shown here is derived from an EMBL/GenBank/DDBJ whole genome shotgun (WGS) entry which is preliminary data.</text>
</comment>
<sequence>MAHMGYKNFREPVVYILDQELRKRDFKNQINTSQDSKYTGELPEYPCRIIRDSNNKAYKFIYANGTDMQWQEELIRNAEGRVYRIKTTYPNNINKTIQLIKDSHGKLEIIDYV</sequence>
<dbReference type="OrthoDB" id="1910917at2"/>
<gene>
    <name evidence="1" type="ORF">N495_14960</name>
</gene>
<dbReference type="PATRIC" id="fig|1379739.3.peg.3387"/>